<name>A3K106_SAGS3</name>
<reference evidence="2 3" key="1">
    <citation type="submission" date="2006-06" db="EMBL/GenBank/DDBJ databases">
        <authorList>
            <person name="Moran M.A."/>
            <person name="Ferriera S."/>
            <person name="Johnson J."/>
            <person name="Kravitz S."/>
            <person name="Beeson K."/>
            <person name="Sutton G."/>
            <person name="Rogers Y.-H."/>
            <person name="Friedman R."/>
            <person name="Frazier M."/>
            <person name="Venter J.C."/>
        </authorList>
    </citation>
    <scope>NUCLEOTIDE SEQUENCE [LARGE SCALE GENOMIC DNA]</scope>
    <source>
        <strain evidence="2 3">E-37</strain>
    </source>
</reference>
<evidence type="ECO:0000313" key="2">
    <source>
        <dbReference type="EMBL" id="EBA09471.1"/>
    </source>
</evidence>
<feature type="domain" description="VOC" evidence="1">
    <location>
        <begin position="3"/>
        <end position="117"/>
    </location>
</feature>
<dbReference type="AlphaFoldDB" id="A3K106"/>
<dbReference type="OrthoDB" id="9813630at2"/>
<dbReference type="InterPro" id="IPR029068">
    <property type="entry name" value="Glyas_Bleomycin-R_OHBP_Dase"/>
</dbReference>
<proteinExistence type="predicted"/>
<dbReference type="Gene3D" id="3.10.180.10">
    <property type="entry name" value="2,3-Dihydroxybiphenyl 1,2-Dioxygenase, domain 1"/>
    <property type="match status" value="1"/>
</dbReference>
<dbReference type="EMBL" id="AAYA01000003">
    <property type="protein sequence ID" value="EBA09471.1"/>
    <property type="molecule type" value="Genomic_DNA"/>
</dbReference>
<organism evidence="2 3">
    <name type="scientific">Sagittula stellata (strain ATCC 700073 / DSM 11524 / E-37)</name>
    <dbReference type="NCBI Taxonomy" id="388399"/>
    <lineage>
        <taxon>Bacteria</taxon>
        <taxon>Pseudomonadati</taxon>
        <taxon>Pseudomonadota</taxon>
        <taxon>Alphaproteobacteria</taxon>
        <taxon>Rhodobacterales</taxon>
        <taxon>Roseobacteraceae</taxon>
        <taxon>Sagittula</taxon>
    </lineage>
</organism>
<dbReference type="PANTHER" id="PTHR39175">
    <property type="entry name" value="FAMILY PROTEIN, PUTATIVE (AFU_ORTHOLOGUE AFUA_3G15060)-RELATED"/>
    <property type="match status" value="1"/>
</dbReference>
<dbReference type="eggNOG" id="COG0346">
    <property type="taxonomic scope" value="Bacteria"/>
</dbReference>
<comment type="caution">
    <text evidence="2">The sequence shown here is derived from an EMBL/GenBank/DDBJ whole genome shotgun (WGS) entry which is preliminary data.</text>
</comment>
<gene>
    <name evidence="2" type="ORF">SSE37_24554</name>
</gene>
<dbReference type="PANTHER" id="PTHR39175:SF1">
    <property type="entry name" value="FAMILY PROTEIN, PUTATIVE (AFU_ORTHOLOGUE AFUA_3G15060)-RELATED"/>
    <property type="match status" value="1"/>
</dbReference>
<keyword evidence="3" id="KW-1185">Reference proteome</keyword>
<protein>
    <submittedName>
        <fullName evidence="2">Glyoxalase family protein</fullName>
    </submittedName>
</protein>
<dbReference type="SUPFAM" id="SSF54593">
    <property type="entry name" value="Glyoxalase/Bleomycin resistance protein/Dihydroxybiphenyl dioxygenase"/>
    <property type="match status" value="1"/>
</dbReference>
<dbReference type="RefSeq" id="WP_005857199.1">
    <property type="nucleotide sequence ID" value="NZ_AAYA01000003.1"/>
</dbReference>
<dbReference type="PROSITE" id="PS51819">
    <property type="entry name" value="VOC"/>
    <property type="match status" value="1"/>
</dbReference>
<dbReference type="InterPro" id="IPR037523">
    <property type="entry name" value="VOC_core"/>
</dbReference>
<sequence>MASLDHIQLAMPEGEEGRARAFWGGLIGLAELEKPEALRARGGVWFALDGAELHLGVEPGFAPARKAHPGLRVSGIDAVAAALSDAGHPVKWDEKIAGRRRFFTEDPFGNRVEFLEED</sequence>
<accession>A3K106</accession>
<dbReference type="Proteomes" id="UP000005713">
    <property type="component" value="Unassembled WGS sequence"/>
</dbReference>
<evidence type="ECO:0000313" key="3">
    <source>
        <dbReference type="Proteomes" id="UP000005713"/>
    </source>
</evidence>
<evidence type="ECO:0000259" key="1">
    <source>
        <dbReference type="PROSITE" id="PS51819"/>
    </source>
</evidence>